<gene>
    <name evidence="1" type="ORF">H8S44_02755</name>
</gene>
<comment type="caution">
    <text evidence="1">The sequence shown here is derived from an EMBL/GenBank/DDBJ whole genome shotgun (WGS) entry which is preliminary data.</text>
</comment>
<dbReference type="EMBL" id="JACOOR010000002">
    <property type="protein sequence ID" value="MBC5658694.1"/>
    <property type="molecule type" value="Genomic_DNA"/>
</dbReference>
<dbReference type="AlphaFoldDB" id="A0A923LAL3"/>
<evidence type="ECO:0000313" key="1">
    <source>
        <dbReference type="EMBL" id="MBC5658694.1"/>
    </source>
</evidence>
<dbReference type="InterPro" id="IPR036388">
    <property type="entry name" value="WH-like_DNA-bd_sf"/>
</dbReference>
<sequence length="170" mass="19575">MAETLTLSKLIVLYMLDRVSFPMSNAQISEFILEKEYTDYFTIQTALSELVEARFIRLKSVRNTSLYTITKEGQNTLSYFGKKISSQIREEIDAFLAEHSYELRNDISMPADYYETSSGEYAARCRVLEKNSVLIDLTLTVPVREQAEAICGHWRDKSQEIYASLMKALL</sequence>
<organism evidence="1 2">
    <name type="scientific">Anaerosacchariphilus hominis</name>
    <dbReference type="NCBI Taxonomy" id="2763017"/>
    <lineage>
        <taxon>Bacteria</taxon>
        <taxon>Bacillati</taxon>
        <taxon>Bacillota</taxon>
        <taxon>Clostridia</taxon>
        <taxon>Lachnospirales</taxon>
        <taxon>Lachnospiraceae</taxon>
        <taxon>Anaerosacchariphilus</taxon>
    </lineage>
</organism>
<dbReference type="Pfam" id="PF14277">
    <property type="entry name" value="DUF4364"/>
    <property type="match status" value="1"/>
</dbReference>
<reference evidence="1" key="1">
    <citation type="submission" date="2020-08" db="EMBL/GenBank/DDBJ databases">
        <title>Genome public.</title>
        <authorList>
            <person name="Liu C."/>
            <person name="Sun Q."/>
        </authorList>
    </citation>
    <scope>NUCLEOTIDE SEQUENCE</scope>
    <source>
        <strain evidence="1">NSJ-68</strain>
    </source>
</reference>
<dbReference type="RefSeq" id="WP_186873366.1">
    <property type="nucleotide sequence ID" value="NZ_JACOOR010000002.1"/>
</dbReference>
<dbReference type="SUPFAM" id="SSF46785">
    <property type="entry name" value="Winged helix' DNA-binding domain"/>
    <property type="match status" value="1"/>
</dbReference>
<dbReference type="Proteomes" id="UP000649345">
    <property type="component" value="Unassembled WGS sequence"/>
</dbReference>
<dbReference type="Gene3D" id="1.10.10.10">
    <property type="entry name" value="Winged helix-like DNA-binding domain superfamily/Winged helix DNA-binding domain"/>
    <property type="match status" value="1"/>
</dbReference>
<proteinExistence type="predicted"/>
<name>A0A923LAL3_9FIRM</name>
<protein>
    <submittedName>
        <fullName evidence="1">DUF4364 family protein</fullName>
    </submittedName>
</protein>
<evidence type="ECO:0000313" key="2">
    <source>
        <dbReference type="Proteomes" id="UP000649345"/>
    </source>
</evidence>
<dbReference type="InterPro" id="IPR025374">
    <property type="entry name" value="DUF4364"/>
</dbReference>
<accession>A0A923LAL3</accession>
<keyword evidence="2" id="KW-1185">Reference proteome</keyword>
<dbReference type="InterPro" id="IPR036390">
    <property type="entry name" value="WH_DNA-bd_sf"/>
</dbReference>